<dbReference type="InterPro" id="IPR013130">
    <property type="entry name" value="Fe3_Rdtase_TM_dom"/>
</dbReference>
<evidence type="ECO:0000256" key="7">
    <source>
        <dbReference type="HAMAP-Rule" id="MF_01207"/>
    </source>
</evidence>
<keyword evidence="7" id="KW-1003">Cell membrane</keyword>
<feature type="domain" description="Ferric oxidoreductase" evidence="8">
    <location>
        <begin position="63"/>
        <end position="164"/>
    </location>
</feature>
<evidence type="ECO:0000256" key="5">
    <source>
        <dbReference type="ARBA" id="ARBA00023004"/>
    </source>
</evidence>
<keyword evidence="2 7" id="KW-0813">Transport</keyword>
<dbReference type="EMBL" id="JBIGHV010000008">
    <property type="protein sequence ID" value="MFG6432410.1"/>
    <property type="molecule type" value="Genomic_DNA"/>
</dbReference>
<feature type="transmembrane region" description="Helical" evidence="7">
    <location>
        <begin position="56"/>
        <end position="76"/>
    </location>
</feature>
<keyword evidence="7" id="KW-0288">FMN</keyword>
<gene>
    <name evidence="7" type="primary">msrQ</name>
    <name evidence="9" type="ORF">ACG00Y_20995</name>
</gene>
<comment type="caution">
    <text evidence="7">Lacks conserved residue(s) required for the propagation of feature annotation.</text>
</comment>
<dbReference type="Pfam" id="PF01794">
    <property type="entry name" value="Ferric_reduct"/>
    <property type="match status" value="1"/>
</dbReference>
<keyword evidence="7" id="KW-0285">Flavoprotein</keyword>
<evidence type="ECO:0000256" key="6">
    <source>
        <dbReference type="ARBA" id="ARBA00023136"/>
    </source>
</evidence>
<comment type="function">
    <text evidence="7">Part of the MsrPQ system that repairs oxidized periplasmic proteins containing methionine sulfoxide residues (Met-O), using respiratory chain electrons. Thus protects these proteins from oxidative-stress damage caused by reactive species of oxygen and chlorine generated by the host defense mechanisms. MsrPQ is essential for the maintenance of envelope integrity under bleach stress, rescuing a wide series of structurally unrelated periplasmic proteins from methionine oxidation. MsrQ provides electrons for reduction to the reductase catalytic subunit MsrP, using the quinone pool of the respiratory chain.</text>
</comment>
<accession>A0ABW7F7E8</accession>
<evidence type="ECO:0000256" key="1">
    <source>
        <dbReference type="ARBA" id="ARBA00004141"/>
    </source>
</evidence>
<evidence type="ECO:0000259" key="8">
    <source>
        <dbReference type="Pfam" id="PF01794"/>
    </source>
</evidence>
<keyword evidence="7" id="KW-0479">Metal-binding</keyword>
<organism evidence="9 10">
    <name type="scientific">Pelomonas parva</name>
    <dbReference type="NCBI Taxonomy" id="3299032"/>
    <lineage>
        <taxon>Bacteria</taxon>
        <taxon>Pseudomonadati</taxon>
        <taxon>Pseudomonadota</taxon>
        <taxon>Betaproteobacteria</taxon>
        <taxon>Burkholderiales</taxon>
        <taxon>Sphaerotilaceae</taxon>
        <taxon>Roseateles</taxon>
    </lineage>
</organism>
<keyword evidence="3 7" id="KW-0812">Transmembrane</keyword>
<dbReference type="PANTHER" id="PTHR36964">
    <property type="entry name" value="PROTEIN-METHIONINE-SULFOXIDE REDUCTASE HEME-BINDING SUBUNIT MSRQ"/>
    <property type="match status" value="1"/>
</dbReference>
<keyword evidence="6 7" id="KW-0472">Membrane</keyword>
<dbReference type="PANTHER" id="PTHR36964:SF1">
    <property type="entry name" value="PROTEIN-METHIONINE-SULFOXIDE REDUCTASE HEME-BINDING SUBUNIT MSRQ"/>
    <property type="match status" value="1"/>
</dbReference>
<evidence type="ECO:0000313" key="10">
    <source>
        <dbReference type="Proteomes" id="UP001606210"/>
    </source>
</evidence>
<dbReference type="RefSeq" id="WP_394482251.1">
    <property type="nucleotide sequence ID" value="NZ_JBIGHV010000008.1"/>
</dbReference>
<reference evidence="9 10" key="1">
    <citation type="submission" date="2024-08" db="EMBL/GenBank/DDBJ databases">
        <authorList>
            <person name="Lu H."/>
        </authorList>
    </citation>
    <scope>NUCLEOTIDE SEQUENCE [LARGE SCALE GENOMIC DNA]</scope>
    <source>
        <strain evidence="9 10">LYH14W</strain>
    </source>
</reference>
<sequence length="204" mass="22498">MKRALSAALLSRAAKPVLFLLCLAPLAWLVYAAVSNRLGANPAEALIRDLGDWTLRGLWLTLTITPLREVTGLAAVARFRRMLGVFTFFYASLHMLAYGWLDMGLALDDIANDIAKRTFILMGFTAWALMLPLAATSFNKAIKALGAKRWQALHKAAYAAAVIALLHFIWMRAGKQDFAEPAVYGALLALLLGWRVAKALRRSR</sequence>
<comment type="caution">
    <text evidence="9">The sequence shown here is derived from an EMBL/GenBank/DDBJ whole genome shotgun (WGS) entry which is preliminary data.</text>
</comment>
<comment type="similarity">
    <text evidence="7">Belongs to the MsrQ family.</text>
</comment>
<dbReference type="Proteomes" id="UP001606210">
    <property type="component" value="Unassembled WGS sequence"/>
</dbReference>
<comment type="subcellular location">
    <subcellularLocation>
        <location evidence="7">Cell membrane</location>
        <topology evidence="7">Multi-pass membrane protein</topology>
    </subcellularLocation>
    <subcellularLocation>
        <location evidence="1">Membrane</location>
        <topology evidence="1">Multi-pass membrane protein</topology>
    </subcellularLocation>
</comment>
<comment type="cofactor">
    <cofactor evidence="7">
        <name>heme b</name>
        <dbReference type="ChEBI" id="CHEBI:60344"/>
    </cofactor>
    <text evidence="7">Binds 1 heme b (iron(II)-protoporphyrin IX) group per subunit.</text>
</comment>
<dbReference type="HAMAP" id="MF_01207">
    <property type="entry name" value="MsrQ"/>
    <property type="match status" value="1"/>
</dbReference>
<feature type="transmembrane region" description="Helical" evidence="7">
    <location>
        <begin position="182"/>
        <end position="200"/>
    </location>
</feature>
<evidence type="ECO:0000256" key="3">
    <source>
        <dbReference type="ARBA" id="ARBA00022692"/>
    </source>
</evidence>
<keyword evidence="7" id="KW-0249">Electron transport</keyword>
<feature type="transmembrane region" description="Helical" evidence="7">
    <location>
        <begin position="83"/>
        <end position="101"/>
    </location>
</feature>
<evidence type="ECO:0000256" key="2">
    <source>
        <dbReference type="ARBA" id="ARBA00022448"/>
    </source>
</evidence>
<keyword evidence="4 7" id="KW-1133">Transmembrane helix</keyword>
<proteinExistence type="inferred from homology"/>
<feature type="transmembrane region" description="Helical" evidence="7">
    <location>
        <begin position="152"/>
        <end position="170"/>
    </location>
</feature>
<keyword evidence="7" id="KW-0349">Heme</keyword>
<dbReference type="InterPro" id="IPR022837">
    <property type="entry name" value="MsrQ-like"/>
</dbReference>
<evidence type="ECO:0000256" key="4">
    <source>
        <dbReference type="ARBA" id="ARBA00022989"/>
    </source>
</evidence>
<comment type="cofactor">
    <cofactor evidence="7">
        <name>FMN</name>
        <dbReference type="ChEBI" id="CHEBI:58210"/>
    </cofactor>
    <text evidence="7">Binds 1 FMN per subunit.</text>
</comment>
<keyword evidence="10" id="KW-1185">Reference proteome</keyword>
<comment type="subunit">
    <text evidence="7">Heterodimer of a catalytic subunit (MsrP) and a heme-binding subunit (MsrQ).</text>
</comment>
<feature type="transmembrane region" description="Helical" evidence="7">
    <location>
        <begin position="121"/>
        <end position="140"/>
    </location>
</feature>
<protein>
    <recommendedName>
        <fullName evidence="7">Protein-methionine-sulfoxide reductase heme-binding subunit MsrQ</fullName>
    </recommendedName>
    <alternativeName>
        <fullName evidence="7">Flavocytochrome MsrQ</fullName>
    </alternativeName>
</protein>
<evidence type="ECO:0000313" key="9">
    <source>
        <dbReference type="EMBL" id="MFG6432410.1"/>
    </source>
</evidence>
<name>A0ABW7F7E8_9BURK</name>
<keyword evidence="5 7" id="KW-0408">Iron</keyword>